<dbReference type="Pfam" id="PF20434">
    <property type="entry name" value="BD-FAE"/>
    <property type="match status" value="1"/>
</dbReference>
<dbReference type="GO" id="GO:0016787">
    <property type="term" value="F:hydrolase activity"/>
    <property type="evidence" value="ECO:0007669"/>
    <property type="project" value="UniProtKB-KW"/>
</dbReference>
<gene>
    <name evidence="3" type="ORF">I4I81_09480</name>
</gene>
<proteinExistence type="predicted"/>
<dbReference type="RefSeq" id="WP_218615983.1">
    <property type="nucleotide sequence ID" value="NZ_JADQDK010000001.1"/>
</dbReference>
<evidence type="ECO:0000313" key="4">
    <source>
        <dbReference type="Proteomes" id="UP000694287"/>
    </source>
</evidence>
<dbReference type="Proteomes" id="UP000694287">
    <property type="component" value="Unassembled WGS sequence"/>
</dbReference>
<protein>
    <submittedName>
        <fullName evidence="3">Alpha/beta hydrolase</fullName>
    </submittedName>
</protein>
<evidence type="ECO:0000256" key="1">
    <source>
        <dbReference type="ARBA" id="ARBA00022801"/>
    </source>
</evidence>
<keyword evidence="1 3" id="KW-0378">Hydrolase</keyword>
<sequence length="406" mass="41689">MRNGGWNVVWRRAVLGAGFAVGALGVLGAAGARRPVIRRWPASIVQAAPCLPASEAPGAMALLAGAAGVGAALVGGPAGYAATAIDGLAVAALQGLRGDAARSATVLDAALASLPGVPEPPRPGRLPAGRPARSRHLRAADLAYGDDPAQRLDVWGPAEPVTGAPVLVQVHGGGWTGGDKALSASPLLAHLVDRGWVCVTVNYRLGPQQRWPAMIVDVKRALAWVHEHIAEHGGDPSFVAITGGSAGGHLASLAAVTAGDPAFQPGFEADDTSVVAAVPVYGVHDFSVDEHGLHHTVQHGVTGTTYAADRATWLAASPLHRAGPGAPPFLVVHGSADTIVAVGQSRRFVARMRELGNEVYFAELPHAQHGFDGFPTARTGHHVRAVHRFLSAVHARRTVPAATTVG</sequence>
<keyword evidence="4" id="KW-1185">Reference proteome</keyword>
<feature type="domain" description="BD-FAE-like" evidence="2">
    <location>
        <begin position="152"/>
        <end position="351"/>
    </location>
</feature>
<dbReference type="InterPro" id="IPR050300">
    <property type="entry name" value="GDXG_lipolytic_enzyme"/>
</dbReference>
<accession>A0ABS6URI0</accession>
<organism evidence="3 4">
    <name type="scientific">Pseudonocardia abyssalis</name>
    <dbReference type="NCBI Taxonomy" id="2792008"/>
    <lineage>
        <taxon>Bacteria</taxon>
        <taxon>Bacillati</taxon>
        <taxon>Actinomycetota</taxon>
        <taxon>Actinomycetes</taxon>
        <taxon>Pseudonocardiales</taxon>
        <taxon>Pseudonocardiaceae</taxon>
        <taxon>Pseudonocardia</taxon>
    </lineage>
</organism>
<dbReference type="InterPro" id="IPR049492">
    <property type="entry name" value="BD-FAE-like_dom"/>
</dbReference>
<reference evidence="3 4" key="1">
    <citation type="submission" date="2020-11" db="EMBL/GenBank/DDBJ databases">
        <title>Pseudonocardia abyssalis sp. nov. and Pseudonocardia oceani sp. nov., description and phylogenomic analysis of two novel actinomycetes isolated from the deep Southern Ocean.</title>
        <authorList>
            <person name="Parra J."/>
        </authorList>
    </citation>
    <scope>NUCLEOTIDE SEQUENCE [LARGE SCALE GENOMIC DNA]</scope>
    <source>
        <strain evidence="3 4">KRD-168</strain>
    </source>
</reference>
<evidence type="ECO:0000259" key="2">
    <source>
        <dbReference type="Pfam" id="PF20434"/>
    </source>
</evidence>
<name>A0ABS6URI0_9PSEU</name>
<dbReference type="PANTHER" id="PTHR48081:SF33">
    <property type="entry name" value="KYNURENINE FORMAMIDASE"/>
    <property type="match status" value="1"/>
</dbReference>
<dbReference type="EMBL" id="JADQDK010000001">
    <property type="protein sequence ID" value="MBW0134488.1"/>
    <property type="molecule type" value="Genomic_DNA"/>
</dbReference>
<comment type="caution">
    <text evidence="3">The sequence shown here is derived from an EMBL/GenBank/DDBJ whole genome shotgun (WGS) entry which is preliminary data.</text>
</comment>
<evidence type="ECO:0000313" key="3">
    <source>
        <dbReference type="EMBL" id="MBW0134488.1"/>
    </source>
</evidence>
<dbReference type="PANTHER" id="PTHR48081">
    <property type="entry name" value="AB HYDROLASE SUPERFAMILY PROTEIN C4A8.06C"/>
    <property type="match status" value="1"/>
</dbReference>